<sequence length="792" mass="86734">MGAENCGARISLSWIDGCVDPCLGVFAEFRLRLKAAIDGYEKRNREEGTKPSPWGSVQDSLSDPIKADELPTVEEYIEAELVRLLTEMQVDLAEDAQHFALPFYAAEVFCIGSTDIDKAFLCGEETAEARDRFWSILKSEPPEGGGQAGVAGSAVRFCAVALPFGTDDCRFAPTYASGEMQSSSSLPTSTADPSQSPLRLSPSLLSRAGRLGTHACMQTCVFVSRHAFTDLYKALICSHLGEEDTRVIELDSIIPRLLKLLRVHERTCPSSAATLHHNEALLVKLRESFNGGNPAEVAAAAAAASASASAKNKALQQSIAAQLDPHLPVTLIIRELIFQRSSLQFFSVLLRQLTSEETMEVLMDMILSNCASCLSSAVAILSDLLNCTCIGNPLTCSGRSSPGVSSTLGDPFTLQQETVQRLGGSLEHQKGLSEALLEQPMEQQKQLEALRQACVARSCGKNACDPGDVTPQQLERQSSLLPAEDEYEDEGNDADAAPFGSFELPHSTPYFSHHLQQSEPLAQRWQQGLAEGAAAAAGGTAHAEAGNNSPRLSTLSNDSNQQGLSGRLPLPPEEKRREQQQTQQKQQQRTEGEEATAPGRDFRSSQKLPEQLGQRTEEDTETVGKTQPSRQWEDECSLSPYFRLPRQQSSTRDWLEMLERGEFVEHHIVPKLPQLLQQLVFASCMPPTWRLDVKQVLYPWQKQKHCEDTQQQQAPWEGEVEEDPAKENGAEVPDGSYNTDSSYSFLRPLCGTQRQVHLPNGSFPAVGVEALELLTLVKGLLRTNSEVRGFAA</sequence>
<dbReference type="EMBL" id="JROU02000155">
    <property type="protein sequence ID" value="OEH80236.1"/>
    <property type="molecule type" value="Genomic_DNA"/>
</dbReference>
<feature type="region of interest" description="Disordered" evidence="1">
    <location>
        <begin position="484"/>
        <end position="505"/>
    </location>
</feature>
<feature type="compositionally biased region" description="Acidic residues" evidence="1">
    <location>
        <begin position="484"/>
        <end position="493"/>
    </location>
</feature>
<evidence type="ECO:0000256" key="1">
    <source>
        <dbReference type="SAM" id="MobiDB-lite"/>
    </source>
</evidence>
<comment type="caution">
    <text evidence="2">The sequence shown here is derived from an EMBL/GenBank/DDBJ whole genome shotgun (WGS) entry which is preliminary data.</text>
</comment>
<gene>
    <name evidence="2" type="ORF">cyc_08710</name>
</gene>
<dbReference type="AlphaFoldDB" id="A0A1D3D9V3"/>
<feature type="region of interest" description="Disordered" evidence="1">
    <location>
        <begin position="708"/>
        <end position="737"/>
    </location>
</feature>
<evidence type="ECO:0000313" key="3">
    <source>
        <dbReference type="Proteomes" id="UP000095192"/>
    </source>
</evidence>
<protein>
    <submittedName>
        <fullName evidence="2">Uncharacterized protein</fullName>
    </submittedName>
</protein>
<accession>A0A1D3D9V3</accession>
<feature type="compositionally biased region" description="Low complexity" evidence="1">
    <location>
        <begin position="580"/>
        <end position="589"/>
    </location>
</feature>
<feature type="region of interest" description="Disordered" evidence="1">
    <location>
        <begin position="179"/>
        <end position="198"/>
    </location>
</feature>
<dbReference type="InParanoid" id="A0A1D3D9V3"/>
<keyword evidence="3" id="KW-1185">Reference proteome</keyword>
<evidence type="ECO:0000313" key="2">
    <source>
        <dbReference type="EMBL" id="OEH80236.1"/>
    </source>
</evidence>
<reference evidence="2 3" key="1">
    <citation type="journal article" date="2016" name="BMC Genomics">
        <title>Comparative genomics reveals Cyclospora cayetanensis possesses coccidia-like metabolism and invasion components but unique surface antigens.</title>
        <authorList>
            <person name="Liu S."/>
            <person name="Wang L."/>
            <person name="Zheng H."/>
            <person name="Xu Z."/>
            <person name="Roellig D.M."/>
            <person name="Li N."/>
            <person name="Frace M.A."/>
            <person name="Tang K."/>
            <person name="Arrowood M.J."/>
            <person name="Moss D.M."/>
            <person name="Zhang L."/>
            <person name="Feng Y."/>
            <person name="Xiao L."/>
        </authorList>
    </citation>
    <scope>NUCLEOTIDE SEQUENCE [LARGE SCALE GENOMIC DNA]</scope>
    <source>
        <strain evidence="2 3">CHN_HEN01</strain>
    </source>
</reference>
<feature type="compositionally biased region" description="Low complexity" evidence="1">
    <location>
        <begin position="528"/>
        <end position="546"/>
    </location>
</feature>
<feature type="region of interest" description="Disordered" evidence="1">
    <location>
        <begin position="527"/>
        <end position="634"/>
    </location>
</feature>
<name>A0A1D3D9V3_9EIME</name>
<feature type="compositionally biased region" description="Polar residues" evidence="1">
    <location>
        <begin position="547"/>
        <end position="564"/>
    </location>
</feature>
<dbReference type="VEuPathDB" id="ToxoDB:cyc_08710"/>
<organism evidence="2 3">
    <name type="scientific">Cyclospora cayetanensis</name>
    <dbReference type="NCBI Taxonomy" id="88456"/>
    <lineage>
        <taxon>Eukaryota</taxon>
        <taxon>Sar</taxon>
        <taxon>Alveolata</taxon>
        <taxon>Apicomplexa</taxon>
        <taxon>Conoidasida</taxon>
        <taxon>Coccidia</taxon>
        <taxon>Eucoccidiorida</taxon>
        <taxon>Eimeriorina</taxon>
        <taxon>Eimeriidae</taxon>
        <taxon>Cyclospora</taxon>
    </lineage>
</organism>
<proteinExistence type="predicted"/>
<feature type="region of interest" description="Disordered" evidence="1">
    <location>
        <begin position="44"/>
        <end position="63"/>
    </location>
</feature>
<dbReference type="Proteomes" id="UP000095192">
    <property type="component" value="Unassembled WGS sequence"/>
</dbReference>
<feature type="compositionally biased region" description="Polar residues" evidence="1">
    <location>
        <begin position="179"/>
        <end position="192"/>
    </location>
</feature>